<dbReference type="EMBL" id="NMVJ01000009">
    <property type="protein sequence ID" value="OYN89408.1"/>
    <property type="molecule type" value="Genomic_DNA"/>
</dbReference>
<comment type="caution">
    <text evidence="1">The sequence shown here is derived from an EMBL/GenBank/DDBJ whole genome shotgun (WGS) entry which is preliminary data.</text>
</comment>
<dbReference type="EMBL" id="NMVI01000002">
    <property type="protein sequence ID" value="OYN91544.1"/>
    <property type="molecule type" value="Genomic_DNA"/>
</dbReference>
<dbReference type="PROSITE" id="PS51257">
    <property type="entry name" value="PROKAR_LIPOPROTEIN"/>
    <property type="match status" value="1"/>
</dbReference>
<evidence type="ECO:0008006" key="5">
    <source>
        <dbReference type="Google" id="ProtNLM"/>
    </source>
</evidence>
<reference evidence="3 4" key="1">
    <citation type="submission" date="2017-07" db="EMBL/GenBank/DDBJ databases">
        <title>Draft whole genome sequences of clinical Proprionibacteriaceae strains.</title>
        <authorList>
            <person name="Bernier A.-M."/>
            <person name="Bernard K."/>
            <person name="Domingo M.-C."/>
        </authorList>
    </citation>
    <scope>NUCLEOTIDE SEQUENCE [LARGE SCALE GENOMIC DNA]</scope>
    <source>
        <strain evidence="1 3">NML 150081</strain>
        <strain evidence="2 4">NML 160184</strain>
    </source>
</reference>
<name>A0A255ECX3_9ACTN</name>
<dbReference type="Proteomes" id="UP000216533">
    <property type="component" value="Unassembled WGS sequence"/>
</dbReference>
<dbReference type="AlphaFoldDB" id="A0A255ECX3"/>
<keyword evidence="3" id="KW-1185">Reference proteome</keyword>
<accession>A0A255ECX3</accession>
<evidence type="ECO:0000313" key="2">
    <source>
        <dbReference type="EMBL" id="OYN91544.1"/>
    </source>
</evidence>
<proteinExistence type="predicted"/>
<organism evidence="1 3">
    <name type="scientific">Parenemella sanctibonifatiensis</name>
    <dbReference type="NCBI Taxonomy" id="2016505"/>
    <lineage>
        <taxon>Bacteria</taxon>
        <taxon>Bacillati</taxon>
        <taxon>Actinomycetota</taxon>
        <taxon>Actinomycetes</taxon>
        <taxon>Propionibacteriales</taxon>
        <taxon>Propionibacteriaceae</taxon>
        <taxon>Parenemella</taxon>
    </lineage>
</organism>
<evidence type="ECO:0000313" key="4">
    <source>
        <dbReference type="Proteomes" id="UP000216533"/>
    </source>
</evidence>
<dbReference type="RefSeq" id="WP_094449405.1">
    <property type="nucleotide sequence ID" value="NZ_NMVI01000002.1"/>
</dbReference>
<dbReference type="Proteomes" id="UP000216300">
    <property type="component" value="Unassembled WGS sequence"/>
</dbReference>
<evidence type="ECO:0000313" key="1">
    <source>
        <dbReference type="EMBL" id="OYN89408.1"/>
    </source>
</evidence>
<evidence type="ECO:0000313" key="3">
    <source>
        <dbReference type="Proteomes" id="UP000216300"/>
    </source>
</evidence>
<gene>
    <name evidence="1" type="ORF">CGZ91_10960</name>
    <name evidence="2" type="ORF">CGZ92_00420</name>
</gene>
<accession>A0A255EJ68</accession>
<sequence>MKPVRTLVAVGSVVAVLALTGCGLIPSASNPSADWCNTEDISGSLELYTGSVPPPHNWTRTVTLEGARAKVVMEPGYVDGAPTWSSDRQVSPRDVAELCRVVVANKLSAEDENAAGGSQILVKLVADGHELDFRAYGNEETRAALRQVVGEDEWDQQQAAYEEWKASYE</sequence>
<protein>
    <recommendedName>
        <fullName evidence="5">Lipoprotein</fullName>
    </recommendedName>
</protein>